<comment type="caution">
    <text evidence="1">The sequence shown here is derived from an EMBL/GenBank/DDBJ whole genome shotgun (WGS) entry which is preliminary data.</text>
</comment>
<organism evidence="1 2">
    <name type="scientific">Prymnesium parvum</name>
    <name type="common">Toxic golden alga</name>
    <dbReference type="NCBI Taxonomy" id="97485"/>
    <lineage>
        <taxon>Eukaryota</taxon>
        <taxon>Haptista</taxon>
        <taxon>Haptophyta</taxon>
        <taxon>Prymnesiophyceae</taxon>
        <taxon>Prymnesiales</taxon>
        <taxon>Prymnesiaceae</taxon>
        <taxon>Prymnesium</taxon>
    </lineage>
</organism>
<proteinExistence type="predicted"/>
<name>A0AB34JZ70_PRYPA</name>
<dbReference type="AlphaFoldDB" id="A0AB34JZ70"/>
<keyword evidence="2" id="KW-1185">Reference proteome</keyword>
<dbReference type="EMBL" id="JBGBPQ010000003">
    <property type="protein sequence ID" value="KAL1526223.1"/>
    <property type="molecule type" value="Genomic_DNA"/>
</dbReference>
<reference evidence="1 2" key="1">
    <citation type="journal article" date="2024" name="Science">
        <title>Giant polyketide synthase enzymes in the biosynthesis of giant marine polyether toxins.</title>
        <authorList>
            <person name="Fallon T.R."/>
            <person name="Shende V.V."/>
            <person name="Wierzbicki I.H."/>
            <person name="Pendleton A.L."/>
            <person name="Watervoot N.F."/>
            <person name="Auber R.P."/>
            <person name="Gonzalez D.J."/>
            <person name="Wisecaver J.H."/>
            <person name="Moore B.S."/>
        </authorList>
    </citation>
    <scope>NUCLEOTIDE SEQUENCE [LARGE SCALE GENOMIC DNA]</scope>
    <source>
        <strain evidence="1 2">12B1</strain>
    </source>
</reference>
<evidence type="ECO:0000313" key="1">
    <source>
        <dbReference type="EMBL" id="KAL1526223.1"/>
    </source>
</evidence>
<gene>
    <name evidence="1" type="ORF">AB1Y20_014947</name>
</gene>
<protein>
    <submittedName>
        <fullName evidence="1">Uncharacterized protein</fullName>
    </submittedName>
</protein>
<dbReference type="Proteomes" id="UP001515480">
    <property type="component" value="Unassembled WGS sequence"/>
</dbReference>
<sequence>MLERRALLGASAMLAAMLPPPRGANAALPFTAASLPIPDGLRDRLELAARPKVRALPRRRMDLDFAVLLMRTGYQAVADELDFVAMNQFQQEFFLFRQAEWERYREGLPRLQQGDLSDAAYFDFISFCQHATIAAEMRRGSQVVARPAELANNAVLPAAHAERVGDVLLQKIYEKYERLAPKVPPSTQQLSAELMCDGVRRLADIFEINDYMLSSRVERVPNGVEFALVVPATLWSQQVLALRGDLRNDYEVKVVFAWFRRCNVPVTCTTRFEQGTQVVHTFTWPVGYLA</sequence>
<accession>A0AB34JZ70</accession>
<evidence type="ECO:0000313" key="2">
    <source>
        <dbReference type="Proteomes" id="UP001515480"/>
    </source>
</evidence>